<gene>
    <name evidence="1" type="ORF">Sylvanvirus7_22</name>
</gene>
<organism evidence="1">
    <name type="scientific">Sylvanvirus sp</name>
    <dbReference type="NCBI Taxonomy" id="2487774"/>
    <lineage>
        <taxon>Viruses</taxon>
    </lineage>
</organism>
<proteinExistence type="predicted"/>
<protein>
    <submittedName>
        <fullName evidence="1">Uncharacterized protein</fullName>
    </submittedName>
</protein>
<evidence type="ECO:0000313" key="1">
    <source>
        <dbReference type="EMBL" id="AYV86724.1"/>
    </source>
</evidence>
<dbReference type="Gene3D" id="1.10.510.10">
    <property type="entry name" value="Transferase(Phosphotransferase) domain 1"/>
    <property type="match status" value="1"/>
</dbReference>
<name>A0A3G5AJC2_9VIRU</name>
<dbReference type="EMBL" id="MK072513">
    <property type="protein sequence ID" value="AYV86724.1"/>
    <property type="molecule type" value="Genomic_DNA"/>
</dbReference>
<accession>A0A3G5AJC2</accession>
<sequence length="108" mass="12328">MDTDKFSRLGRSSHFRFLADVANIDVGEVKLEYCGEVKKEAGEKNRRVVYDMVLHEQRPDIQLVKQNDGNVIQALISIMQLCWHGSPASRPSMIDVCHQFAILKQTLL</sequence>
<reference evidence="1" key="1">
    <citation type="submission" date="2018-10" db="EMBL/GenBank/DDBJ databases">
        <title>Hidden diversity of soil giant viruses.</title>
        <authorList>
            <person name="Schulz F."/>
            <person name="Alteio L."/>
            <person name="Goudeau D."/>
            <person name="Ryan E.M."/>
            <person name="Malmstrom R.R."/>
            <person name="Blanchard J."/>
            <person name="Woyke T."/>
        </authorList>
    </citation>
    <scope>NUCLEOTIDE SEQUENCE</scope>
    <source>
        <strain evidence="1">SYV1</strain>
    </source>
</reference>